<gene>
    <name evidence="1" type="ORF">DPMN_048322</name>
</gene>
<keyword evidence="2" id="KW-1185">Reference proteome</keyword>
<dbReference type="AlphaFoldDB" id="A0A9D4DBE3"/>
<comment type="caution">
    <text evidence="1">The sequence shown here is derived from an EMBL/GenBank/DDBJ whole genome shotgun (WGS) entry which is preliminary data.</text>
</comment>
<accession>A0A9D4DBE3</accession>
<organism evidence="1 2">
    <name type="scientific">Dreissena polymorpha</name>
    <name type="common">Zebra mussel</name>
    <name type="synonym">Mytilus polymorpha</name>
    <dbReference type="NCBI Taxonomy" id="45954"/>
    <lineage>
        <taxon>Eukaryota</taxon>
        <taxon>Metazoa</taxon>
        <taxon>Spiralia</taxon>
        <taxon>Lophotrochozoa</taxon>
        <taxon>Mollusca</taxon>
        <taxon>Bivalvia</taxon>
        <taxon>Autobranchia</taxon>
        <taxon>Heteroconchia</taxon>
        <taxon>Euheterodonta</taxon>
        <taxon>Imparidentia</taxon>
        <taxon>Neoheterodontei</taxon>
        <taxon>Myida</taxon>
        <taxon>Dreissenoidea</taxon>
        <taxon>Dreissenidae</taxon>
        <taxon>Dreissena</taxon>
    </lineage>
</organism>
<dbReference type="EMBL" id="JAIWYP010000011">
    <property type="protein sequence ID" value="KAH3741597.1"/>
    <property type="molecule type" value="Genomic_DNA"/>
</dbReference>
<name>A0A9D4DBE3_DREPO</name>
<reference evidence="1" key="1">
    <citation type="journal article" date="2019" name="bioRxiv">
        <title>The Genome of the Zebra Mussel, Dreissena polymorpha: A Resource for Invasive Species Research.</title>
        <authorList>
            <person name="McCartney M.A."/>
            <person name="Auch B."/>
            <person name="Kono T."/>
            <person name="Mallez S."/>
            <person name="Zhang Y."/>
            <person name="Obille A."/>
            <person name="Becker A."/>
            <person name="Abrahante J.E."/>
            <person name="Garbe J."/>
            <person name="Badalamenti J.P."/>
            <person name="Herman A."/>
            <person name="Mangelson H."/>
            <person name="Liachko I."/>
            <person name="Sullivan S."/>
            <person name="Sone E.D."/>
            <person name="Koren S."/>
            <person name="Silverstein K.A.T."/>
            <person name="Beckman K.B."/>
            <person name="Gohl D.M."/>
        </authorList>
    </citation>
    <scope>NUCLEOTIDE SEQUENCE</scope>
    <source>
        <strain evidence="1">Duluth1</strain>
        <tissue evidence="1">Whole animal</tissue>
    </source>
</reference>
<evidence type="ECO:0000313" key="2">
    <source>
        <dbReference type="Proteomes" id="UP000828390"/>
    </source>
</evidence>
<evidence type="ECO:0000313" key="1">
    <source>
        <dbReference type="EMBL" id="KAH3741597.1"/>
    </source>
</evidence>
<protein>
    <submittedName>
        <fullName evidence="1">Uncharacterized protein</fullName>
    </submittedName>
</protein>
<sequence length="94" mass="10977">MTYIPRKVSDDDFVTNTMADSDLRDGTGKKRSRKFSYRENEVLQECIEKHFKRLIAKHASGGNNVKQRPFKIKCGPKSRTALMRWAMGRERLSR</sequence>
<proteinExistence type="predicted"/>
<reference evidence="1" key="2">
    <citation type="submission" date="2020-11" db="EMBL/GenBank/DDBJ databases">
        <authorList>
            <person name="McCartney M.A."/>
            <person name="Auch B."/>
            <person name="Kono T."/>
            <person name="Mallez S."/>
            <person name="Becker A."/>
            <person name="Gohl D.M."/>
            <person name="Silverstein K.A.T."/>
            <person name="Koren S."/>
            <person name="Bechman K.B."/>
            <person name="Herman A."/>
            <person name="Abrahante J.E."/>
            <person name="Garbe J."/>
        </authorList>
    </citation>
    <scope>NUCLEOTIDE SEQUENCE</scope>
    <source>
        <strain evidence="1">Duluth1</strain>
        <tissue evidence="1">Whole animal</tissue>
    </source>
</reference>
<dbReference type="Proteomes" id="UP000828390">
    <property type="component" value="Unassembled WGS sequence"/>
</dbReference>